<dbReference type="STRING" id="1111676.MHC_03595"/>
<name>H6N7F7_MYCHN</name>
<dbReference type="KEGG" id="mhe:MHC_03595"/>
<dbReference type="OrthoDB" id="9827954at2"/>
<accession>H6N7F7</accession>
<gene>
    <name evidence="2" type="ordered locus">MHC_03595</name>
</gene>
<keyword evidence="3" id="KW-1185">Reference proteome</keyword>
<protein>
    <submittedName>
        <fullName evidence="2">Uncharacterized protein</fullName>
    </submittedName>
</protein>
<keyword evidence="1" id="KW-1133">Transmembrane helix</keyword>
<keyword evidence="1" id="KW-0472">Membrane</keyword>
<feature type="transmembrane region" description="Helical" evidence="1">
    <location>
        <begin position="6"/>
        <end position="25"/>
    </location>
</feature>
<keyword evidence="1" id="KW-0812">Transmembrane</keyword>
<organism evidence="2 3">
    <name type="scientific">Mycoplasma haemocanis (strain Illinois)</name>
    <dbReference type="NCBI Taxonomy" id="1111676"/>
    <lineage>
        <taxon>Bacteria</taxon>
        <taxon>Bacillati</taxon>
        <taxon>Mycoplasmatota</taxon>
        <taxon>Mollicutes</taxon>
        <taxon>Mycoplasmataceae</taxon>
        <taxon>Mycoplasma</taxon>
    </lineage>
</organism>
<evidence type="ECO:0000256" key="1">
    <source>
        <dbReference type="SAM" id="Phobius"/>
    </source>
</evidence>
<reference evidence="2 3" key="1">
    <citation type="journal article" date="2012" name="J. Bacteriol.">
        <title>Complete genome sequence of Mycoplasma haemocanis strain Illinois.</title>
        <authorList>
            <person name="do Nascimento N.C."/>
            <person name="Guimaraes A.M."/>
            <person name="Santos A.P."/>
            <person name="Sanmiguel P.J."/>
            <person name="Messick J.B."/>
        </authorList>
    </citation>
    <scope>NUCLEOTIDE SEQUENCE [LARGE SCALE GENOMIC DNA]</scope>
    <source>
        <strain evidence="2 3">Illinois</strain>
    </source>
</reference>
<dbReference type="AlphaFoldDB" id="H6N7F7"/>
<sequence length="213" mass="23544">MEISKVALGLLGTAGVSGGGIFTAYKMGVFYDSKKPLSVEQRLKNEEYELVHSNETRKEIFKDLKGDTSFIEELNKYKGTEETLSQNSNDDEGSIVLEKMCSSLLKSPENKDFELASKWCVLRVKDRALSNKSWIPSGEESSWKQSFNTHKDAMATYGVSGISSSTQENEGYAKVKEWCSSNTNLPINKSRKTILNKALDWCTKATSSPGAAG</sequence>
<dbReference type="EMBL" id="CP003199">
    <property type="protein sequence ID" value="AEW45579.1"/>
    <property type="molecule type" value="Genomic_DNA"/>
</dbReference>
<dbReference type="Proteomes" id="UP000009135">
    <property type="component" value="Chromosome"/>
</dbReference>
<dbReference type="HOGENOM" id="CLU_1319757_0_0_14"/>
<evidence type="ECO:0000313" key="3">
    <source>
        <dbReference type="Proteomes" id="UP000009135"/>
    </source>
</evidence>
<proteinExistence type="predicted"/>
<evidence type="ECO:0000313" key="2">
    <source>
        <dbReference type="EMBL" id="AEW45579.1"/>
    </source>
</evidence>